<accession>A0A0N1HTM7</accession>
<comment type="similarity">
    <text evidence="2">Belongs to the DODA-type extradiol aromatic ring-opening dioxygenase family.</text>
</comment>
<dbReference type="AlphaFoldDB" id="A0A0N1HTM7"/>
<comment type="caution">
    <text evidence="8">The sequence shown here is derived from an EMBL/GenBank/DDBJ whole genome shotgun (WGS) entry which is preliminary data.</text>
</comment>
<dbReference type="OrthoDB" id="7396853at2759"/>
<dbReference type="Gene3D" id="3.40.830.10">
    <property type="entry name" value="LigB-like"/>
    <property type="match status" value="1"/>
</dbReference>
<dbReference type="InterPro" id="IPR004183">
    <property type="entry name" value="Xdiol_dOase_suB"/>
</dbReference>
<evidence type="ECO:0000313" key="9">
    <source>
        <dbReference type="Proteomes" id="UP000038009"/>
    </source>
</evidence>
<sequence length="329" mass="35365">MRGILVLCTLLIAFLVGYNSTDVPLKSSPASTSSAIATSSTPEPSLLARSAAMSAHTTSAAVAKLYPALYLCHGGGPMPLLGDVDHAPMVAMWKEHVADIVSRYGVPKAIAVVSAHYQTTTPEIGGCPHPAMYYDYSGFPREAYSLQYPAPGNPELAARMVAQMQGSGLHASLNPKRKFDHGVFVPLVVTFETASIPVIPVSVLRSDDPAEHIKIGQALRSFREQGVFFIGSGSTMHNFDLFNVPNAGKRFGDAITAVLQDKSLSKEERLEKMKTIKSFDGFSDAQSPLDHEHLMPLLTLCGTADGAPGREVASVSFFAANVRHYIFEE</sequence>
<keyword evidence="5" id="KW-0560">Oxidoreductase</keyword>
<dbReference type="GO" id="GO:0008198">
    <property type="term" value="F:ferrous iron binding"/>
    <property type="evidence" value="ECO:0007669"/>
    <property type="project" value="InterPro"/>
</dbReference>
<dbReference type="PANTHER" id="PTHR30096">
    <property type="entry name" value="4,5-DOPA DIOXYGENASE EXTRADIOL-LIKE PROTEIN"/>
    <property type="match status" value="1"/>
</dbReference>
<keyword evidence="9" id="KW-1185">Reference proteome</keyword>
<dbReference type="GO" id="GO:0016702">
    <property type="term" value="F:oxidoreductase activity, acting on single donors with incorporation of molecular oxygen, incorporation of two atoms of oxygen"/>
    <property type="evidence" value="ECO:0007669"/>
    <property type="project" value="UniProtKB-ARBA"/>
</dbReference>
<dbReference type="Pfam" id="PF02900">
    <property type="entry name" value="LigB"/>
    <property type="match status" value="1"/>
</dbReference>
<name>A0A0N1HTM7_LEPSE</name>
<evidence type="ECO:0000256" key="2">
    <source>
        <dbReference type="ARBA" id="ARBA00007581"/>
    </source>
</evidence>
<feature type="chain" id="PRO_5005873594" evidence="6">
    <location>
        <begin position="22"/>
        <end position="329"/>
    </location>
</feature>
<feature type="signal peptide" evidence="6">
    <location>
        <begin position="1"/>
        <end position="21"/>
    </location>
</feature>
<dbReference type="PANTHER" id="PTHR30096:SF0">
    <property type="entry name" value="4,5-DOPA DIOXYGENASE EXTRADIOL-LIKE PROTEIN"/>
    <property type="match status" value="1"/>
</dbReference>
<evidence type="ECO:0000256" key="5">
    <source>
        <dbReference type="ARBA" id="ARBA00023002"/>
    </source>
</evidence>
<dbReference type="GO" id="GO:0008270">
    <property type="term" value="F:zinc ion binding"/>
    <property type="evidence" value="ECO:0007669"/>
    <property type="project" value="InterPro"/>
</dbReference>
<comment type="cofactor">
    <cofactor evidence="1">
        <name>Zn(2+)</name>
        <dbReference type="ChEBI" id="CHEBI:29105"/>
    </cofactor>
</comment>
<proteinExistence type="inferred from homology"/>
<dbReference type="SUPFAM" id="SSF53213">
    <property type="entry name" value="LigB-like"/>
    <property type="match status" value="1"/>
</dbReference>
<evidence type="ECO:0000313" key="8">
    <source>
        <dbReference type="EMBL" id="KPI83274.1"/>
    </source>
</evidence>
<reference evidence="8 9" key="1">
    <citation type="journal article" date="2015" name="PLoS Pathog.">
        <title>Leptomonas seymouri: Adaptations to the Dixenous Life Cycle Analyzed by Genome Sequencing, Transcriptome Profiling and Co-infection with Leishmania donovani.</title>
        <authorList>
            <person name="Kraeva N."/>
            <person name="Butenko A."/>
            <person name="Hlavacova J."/>
            <person name="Kostygov A."/>
            <person name="Myskova J."/>
            <person name="Grybchuk D."/>
            <person name="Lestinova T."/>
            <person name="Votypka J."/>
            <person name="Volf P."/>
            <person name="Opperdoes F."/>
            <person name="Flegontov P."/>
            <person name="Lukes J."/>
            <person name="Yurchenko V."/>
        </authorList>
    </citation>
    <scope>NUCLEOTIDE SEQUENCE [LARGE SCALE GENOMIC DNA]</scope>
    <source>
        <strain evidence="8 9">ATCC 30220</strain>
    </source>
</reference>
<protein>
    <submittedName>
        <fullName evidence="8">Putative protocatechuate 4 5-dioxygenase-like protein</fullName>
    </submittedName>
</protein>
<organism evidence="8 9">
    <name type="scientific">Leptomonas seymouri</name>
    <dbReference type="NCBI Taxonomy" id="5684"/>
    <lineage>
        <taxon>Eukaryota</taxon>
        <taxon>Discoba</taxon>
        <taxon>Euglenozoa</taxon>
        <taxon>Kinetoplastea</taxon>
        <taxon>Metakinetoplastina</taxon>
        <taxon>Trypanosomatida</taxon>
        <taxon>Trypanosomatidae</taxon>
        <taxon>Leishmaniinae</taxon>
        <taxon>Leptomonas</taxon>
    </lineage>
</organism>
<keyword evidence="4" id="KW-0862">Zinc</keyword>
<evidence type="ECO:0000256" key="1">
    <source>
        <dbReference type="ARBA" id="ARBA00001947"/>
    </source>
</evidence>
<evidence type="ECO:0000256" key="6">
    <source>
        <dbReference type="SAM" id="SignalP"/>
    </source>
</evidence>
<dbReference type="VEuPathDB" id="TriTrypDB:Lsey_0403_0010"/>
<dbReference type="EMBL" id="LJSK01000403">
    <property type="protein sequence ID" value="KPI83274.1"/>
    <property type="molecule type" value="Genomic_DNA"/>
</dbReference>
<evidence type="ECO:0000256" key="4">
    <source>
        <dbReference type="ARBA" id="ARBA00022833"/>
    </source>
</evidence>
<evidence type="ECO:0000259" key="7">
    <source>
        <dbReference type="Pfam" id="PF02900"/>
    </source>
</evidence>
<gene>
    <name evidence="8" type="ORF">ABL78_7688</name>
</gene>
<keyword evidence="8" id="KW-0223">Dioxygenase</keyword>
<keyword evidence="3" id="KW-0479">Metal-binding</keyword>
<feature type="domain" description="Extradiol ring-cleavage dioxygenase class III enzyme subunit B" evidence="7">
    <location>
        <begin position="101"/>
        <end position="315"/>
    </location>
</feature>
<dbReference type="Proteomes" id="UP000038009">
    <property type="component" value="Unassembled WGS sequence"/>
</dbReference>
<dbReference type="InterPro" id="IPR014436">
    <property type="entry name" value="Extradiol_dOase_DODA"/>
</dbReference>
<dbReference type="OMA" id="WISQVES"/>
<keyword evidence="6" id="KW-0732">Signal</keyword>
<dbReference type="CDD" id="cd07363">
    <property type="entry name" value="45_DOPA_Dioxygenase"/>
    <property type="match status" value="1"/>
</dbReference>
<evidence type="ECO:0000256" key="3">
    <source>
        <dbReference type="ARBA" id="ARBA00022723"/>
    </source>
</evidence>